<evidence type="ECO:0000256" key="4">
    <source>
        <dbReference type="ARBA" id="ARBA00012043"/>
    </source>
</evidence>
<keyword evidence="8" id="KW-0456">Lyase</keyword>
<dbReference type="EMBL" id="CAEZZS010000049">
    <property type="protein sequence ID" value="CAB4780848.1"/>
    <property type="molecule type" value="Genomic_DNA"/>
</dbReference>
<name>A0A6J7S1X5_9ZZZZ</name>
<sequence>MSHLSERLAQLKSENRAAFIAYLPAGFPTVEKSKAAIEVLVKNGADIIEIGFPYSDPIMDGPIIQEAADIALANGAGAKEVLEILEFTTNLNVPAVVMTYWNPIEQYGISKFADAIKSANGSGVITPDLSLEEANPWINESNRAGIDNIFVAAPSSLPERLNHVASACSGFVYAASLMGVTGTRTSVSSSAKDLVARIRESVQTPVCVGLGVSTPEQAKEVASYADGVIVGSALIKILLEQPDFETGLKELATLTKSLADGIRQAR</sequence>
<dbReference type="InterPro" id="IPR013785">
    <property type="entry name" value="Aldolase_TIM"/>
</dbReference>
<evidence type="ECO:0000256" key="3">
    <source>
        <dbReference type="ARBA" id="ARBA00011270"/>
    </source>
</evidence>
<dbReference type="EMBL" id="CAFBLI010000023">
    <property type="protein sequence ID" value="CAB4861778.1"/>
    <property type="molecule type" value="Genomic_DNA"/>
</dbReference>
<evidence type="ECO:0000256" key="8">
    <source>
        <dbReference type="ARBA" id="ARBA00023239"/>
    </source>
</evidence>
<dbReference type="EMBL" id="CAEZUJ010000009">
    <property type="protein sequence ID" value="CAB4594722.1"/>
    <property type="molecule type" value="Genomic_DNA"/>
</dbReference>
<gene>
    <name evidence="10" type="ORF">UFOPK1811_00389</name>
    <name evidence="11" type="ORF">UFOPK2360_00697</name>
    <name evidence="12" type="ORF">UFOPK2659_00190</name>
    <name evidence="13" type="ORF">UFOPK2922_01029</name>
    <name evidence="14" type="ORF">UFOPK3306_00459</name>
    <name evidence="15" type="ORF">UFOPK4209_00262</name>
</gene>
<evidence type="ECO:0000256" key="9">
    <source>
        <dbReference type="ARBA" id="ARBA00049047"/>
    </source>
</evidence>
<keyword evidence="7" id="KW-0057">Aromatic amino acid biosynthesis</keyword>
<dbReference type="EMBL" id="CAFBPY010000024">
    <property type="protein sequence ID" value="CAB5035143.1"/>
    <property type="molecule type" value="Genomic_DNA"/>
</dbReference>
<evidence type="ECO:0000256" key="5">
    <source>
        <dbReference type="ARBA" id="ARBA00022605"/>
    </source>
</evidence>
<keyword evidence="6" id="KW-0822">Tryptophan biosynthesis</keyword>
<evidence type="ECO:0000313" key="12">
    <source>
        <dbReference type="EMBL" id="CAB4712646.1"/>
    </source>
</evidence>
<dbReference type="EMBL" id="CAEZXH010000034">
    <property type="protein sequence ID" value="CAB4683125.1"/>
    <property type="molecule type" value="Genomic_DNA"/>
</dbReference>
<dbReference type="UniPathway" id="UPA00035">
    <property type="reaction ID" value="UER00044"/>
</dbReference>
<evidence type="ECO:0000313" key="14">
    <source>
        <dbReference type="EMBL" id="CAB4861778.1"/>
    </source>
</evidence>
<keyword evidence="5" id="KW-0028">Amino-acid biosynthesis</keyword>
<comment type="pathway">
    <text evidence="2">Amino-acid biosynthesis; L-tryptophan biosynthesis; L-tryptophan from chorismate: step 5/5.</text>
</comment>
<dbReference type="HAMAP" id="MF_00131">
    <property type="entry name" value="Trp_synth_alpha"/>
    <property type="match status" value="1"/>
</dbReference>
<dbReference type="GO" id="GO:0004834">
    <property type="term" value="F:tryptophan synthase activity"/>
    <property type="evidence" value="ECO:0007669"/>
    <property type="project" value="UniProtKB-EC"/>
</dbReference>
<dbReference type="FunFam" id="3.20.20.70:FF:000037">
    <property type="entry name" value="Tryptophan synthase alpha chain"/>
    <property type="match status" value="1"/>
</dbReference>
<evidence type="ECO:0000313" key="15">
    <source>
        <dbReference type="EMBL" id="CAB5035143.1"/>
    </source>
</evidence>
<organism evidence="15">
    <name type="scientific">freshwater metagenome</name>
    <dbReference type="NCBI Taxonomy" id="449393"/>
    <lineage>
        <taxon>unclassified sequences</taxon>
        <taxon>metagenomes</taxon>
        <taxon>ecological metagenomes</taxon>
    </lineage>
</organism>
<evidence type="ECO:0000256" key="7">
    <source>
        <dbReference type="ARBA" id="ARBA00023141"/>
    </source>
</evidence>
<dbReference type="InterPro" id="IPR011060">
    <property type="entry name" value="RibuloseP-bd_barrel"/>
</dbReference>
<evidence type="ECO:0000313" key="10">
    <source>
        <dbReference type="EMBL" id="CAB4594722.1"/>
    </source>
</evidence>
<dbReference type="Pfam" id="PF00290">
    <property type="entry name" value="Trp_syntA"/>
    <property type="match status" value="1"/>
</dbReference>
<dbReference type="PANTHER" id="PTHR43406">
    <property type="entry name" value="TRYPTOPHAN SYNTHASE, ALPHA CHAIN"/>
    <property type="match status" value="1"/>
</dbReference>
<dbReference type="EC" id="4.2.1.20" evidence="4"/>
<evidence type="ECO:0000313" key="13">
    <source>
        <dbReference type="EMBL" id="CAB4780848.1"/>
    </source>
</evidence>
<dbReference type="NCBIfam" id="TIGR00262">
    <property type="entry name" value="trpA"/>
    <property type="match status" value="1"/>
</dbReference>
<dbReference type="CDD" id="cd04724">
    <property type="entry name" value="Tryptophan_synthase_alpha"/>
    <property type="match status" value="1"/>
</dbReference>
<proteinExistence type="inferred from homology"/>
<evidence type="ECO:0000256" key="2">
    <source>
        <dbReference type="ARBA" id="ARBA00004733"/>
    </source>
</evidence>
<dbReference type="PROSITE" id="PS00167">
    <property type="entry name" value="TRP_SYNTHASE_ALPHA"/>
    <property type="match status" value="1"/>
</dbReference>
<dbReference type="EMBL" id="CAEZYJ010000012">
    <property type="protein sequence ID" value="CAB4712646.1"/>
    <property type="molecule type" value="Genomic_DNA"/>
</dbReference>
<comment type="subunit">
    <text evidence="3">Tetramer of two alpha and two beta chains.</text>
</comment>
<reference evidence="15" key="1">
    <citation type="submission" date="2020-05" db="EMBL/GenBank/DDBJ databases">
        <authorList>
            <person name="Chiriac C."/>
            <person name="Salcher M."/>
            <person name="Ghai R."/>
            <person name="Kavagutti S V."/>
        </authorList>
    </citation>
    <scope>NUCLEOTIDE SEQUENCE</scope>
</reference>
<dbReference type="Gene3D" id="3.20.20.70">
    <property type="entry name" value="Aldolase class I"/>
    <property type="match status" value="1"/>
</dbReference>
<dbReference type="SUPFAM" id="SSF51366">
    <property type="entry name" value="Ribulose-phoshate binding barrel"/>
    <property type="match status" value="1"/>
</dbReference>
<dbReference type="GO" id="GO:0005829">
    <property type="term" value="C:cytosol"/>
    <property type="evidence" value="ECO:0007669"/>
    <property type="project" value="TreeGrafter"/>
</dbReference>
<dbReference type="InterPro" id="IPR018204">
    <property type="entry name" value="Trp_synthase_alpha_AS"/>
</dbReference>
<evidence type="ECO:0000313" key="11">
    <source>
        <dbReference type="EMBL" id="CAB4683125.1"/>
    </source>
</evidence>
<evidence type="ECO:0000256" key="6">
    <source>
        <dbReference type="ARBA" id="ARBA00022822"/>
    </source>
</evidence>
<protein>
    <recommendedName>
        <fullName evidence="4">tryptophan synthase</fullName>
        <ecNumber evidence="4">4.2.1.20</ecNumber>
    </recommendedName>
</protein>
<dbReference type="InterPro" id="IPR002028">
    <property type="entry name" value="Trp_synthase_suA"/>
</dbReference>
<dbReference type="PANTHER" id="PTHR43406:SF1">
    <property type="entry name" value="TRYPTOPHAN SYNTHASE ALPHA CHAIN, CHLOROPLASTIC"/>
    <property type="match status" value="1"/>
</dbReference>
<evidence type="ECO:0000256" key="1">
    <source>
        <dbReference type="ARBA" id="ARBA00003365"/>
    </source>
</evidence>
<dbReference type="AlphaFoldDB" id="A0A6J7S1X5"/>
<comment type="function">
    <text evidence="1">The alpha subunit is responsible for the aldol cleavage of indoleglycerol phosphate to indole and glyceraldehyde 3-phosphate.</text>
</comment>
<comment type="catalytic activity">
    <reaction evidence="9">
        <text>(1S,2R)-1-C-(indol-3-yl)glycerol 3-phosphate + L-serine = D-glyceraldehyde 3-phosphate + L-tryptophan + H2O</text>
        <dbReference type="Rhea" id="RHEA:10532"/>
        <dbReference type="ChEBI" id="CHEBI:15377"/>
        <dbReference type="ChEBI" id="CHEBI:33384"/>
        <dbReference type="ChEBI" id="CHEBI:57912"/>
        <dbReference type="ChEBI" id="CHEBI:58866"/>
        <dbReference type="ChEBI" id="CHEBI:59776"/>
        <dbReference type="EC" id="4.2.1.20"/>
    </reaction>
</comment>
<accession>A0A6J7S1X5</accession>